<accession>A0A965ZH99</accession>
<dbReference type="InterPro" id="IPR008565">
    <property type="entry name" value="TtsA-like_GH18_dom"/>
</dbReference>
<reference evidence="3" key="2">
    <citation type="submission" date="2020-10" db="EMBL/GenBank/DDBJ databases">
        <title>Mucilaginibacter sp. nov., isolated from soil.</title>
        <authorList>
            <person name="Jeon C.O."/>
        </authorList>
    </citation>
    <scope>NUCLEOTIDE SEQUENCE</scope>
    <source>
        <strain evidence="3">R11</strain>
    </source>
</reference>
<dbReference type="Gene3D" id="1.20.141.10">
    <property type="entry name" value="Chitosanase, subunit A, domain 1"/>
    <property type="match status" value="1"/>
</dbReference>
<feature type="domain" description="TtsA-like Glycoside hydrolase family 108" evidence="1">
    <location>
        <begin position="9"/>
        <end position="106"/>
    </location>
</feature>
<dbReference type="SUPFAM" id="SSF53955">
    <property type="entry name" value="Lysozyme-like"/>
    <property type="match status" value="1"/>
</dbReference>
<feature type="domain" description="Peptidoglycan binding" evidence="2">
    <location>
        <begin position="110"/>
        <end position="181"/>
    </location>
</feature>
<name>A0A965ZH99_9SPHI</name>
<dbReference type="InterPro" id="IPR018537">
    <property type="entry name" value="Peptidoglycan-bd_3"/>
</dbReference>
<evidence type="ECO:0000313" key="4">
    <source>
        <dbReference type="Proteomes" id="UP000638732"/>
    </source>
</evidence>
<evidence type="ECO:0000259" key="1">
    <source>
        <dbReference type="Pfam" id="PF05838"/>
    </source>
</evidence>
<dbReference type="RefSeq" id="WP_166587035.1">
    <property type="nucleotide sequence ID" value="NZ_WWEO01000044.1"/>
</dbReference>
<dbReference type="EMBL" id="WWEO01000044">
    <property type="protein sequence ID" value="NCD71058.1"/>
    <property type="molecule type" value="Genomic_DNA"/>
</dbReference>
<gene>
    <name evidence="3" type="ORF">GSY63_16955</name>
</gene>
<evidence type="ECO:0000259" key="2">
    <source>
        <dbReference type="Pfam" id="PF09374"/>
    </source>
</evidence>
<organism evidence="3 4">
    <name type="scientific">Mucilaginibacter agri</name>
    <dbReference type="NCBI Taxonomy" id="2695265"/>
    <lineage>
        <taxon>Bacteria</taxon>
        <taxon>Pseudomonadati</taxon>
        <taxon>Bacteroidota</taxon>
        <taxon>Sphingobacteriia</taxon>
        <taxon>Sphingobacteriales</taxon>
        <taxon>Sphingobacteriaceae</taxon>
        <taxon>Mucilaginibacter</taxon>
    </lineage>
</organism>
<keyword evidence="4" id="KW-1185">Reference proteome</keyword>
<dbReference type="AlphaFoldDB" id="A0A965ZH99"/>
<protein>
    <recommendedName>
        <fullName evidence="5">N-acetylmuramidase</fullName>
    </recommendedName>
</protein>
<dbReference type="Pfam" id="PF09374">
    <property type="entry name" value="PG_binding_3"/>
    <property type="match status" value="1"/>
</dbReference>
<dbReference type="Proteomes" id="UP000638732">
    <property type="component" value="Unassembled WGS sequence"/>
</dbReference>
<proteinExistence type="predicted"/>
<evidence type="ECO:0000313" key="3">
    <source>
        <dbReference type="EMBL" id="NCD71058.1"/>
    </source>
</evidence>
<reference evidence="3" key="1">
    <citation type="submission" date="2020-01" db="EMBL/GenBank/DDBJ databases">
        <authorList>
            <person name="Seo Y.L."/>
        </authorList>
    </citation>
    <scope>NUCLEOTIDE SEQUENCE</scope>
    <source>
        <strain evidence="3">R11</strain>
    </source>
</reference>
<evidence type="ECO:0008006" key="5">
    <source>
        <dbReference type="Google" id="ProtNLM"/>
    </source>
</evidence>
<comment type="caution">
    <text evidence="3">The sequence shown here is derived from an EMBL/GenBank/DDBJ whole genome shotgun (WGS) entry which is preliminary data.</text>
</comment>
<dbReference type="InterPro" id="IPR023346">
    <property type="entry name" value="Lysozyme-like_dom_sf"/>
</dbReference>
<sequence>MAQFNPAFQITMGNEGGYANNPHDAGGETYKGVAKNFWPHWEGWSIIDPIIAKKPASINQALNANAPLQTMILSFYKANFWDTESLDNIKDQQIANQLFDIAVNMGTGIASRFLQQAVNKLSPDKLKVDGQIGSLSISAANAEDAEDLYNTICQLRRGRYEAIIQSNPSQQRFANSWFSRITPYQA</sequence>
<dbReference type="Pfam" id="PF05838">
    <property type="entry name" value="Glyco_hydro_108"/>
    <property type="match status" value="1"/>
</dbReference>